<keyword evidence="9" id="KW-0443">Lipid metabolism</keyword>
<evidence type="ECO:0000256" key="9">
    <source>
        <dbReference type="ARBA" id="ARBA00023098"/>
    </source>
</evidence>
<evidence type="ECO:0000256" key="3">
    <source>
        <dbReference type="ARBA" id="ARBA00004991"/>
    </source>
</evidence>
<dbReference type="PANTHER" id="PTHR13693">
    <property type="entry name" value="CLASS II AMINOTRANSFERASE/8-AMINO-7-OXONONANOATE SYNTHASE"/>
    <property type="match status" value="1"/>
</dbReference>
<comment type="similarity">
    <text evidence="4">Belongs to the class-II pyridoxal-phosphate-dependent aminotransferase family.</text>
</comment>
<evidence type="ECO:0000259" key="11">
    <source>
        <dbReference type="Pfam" id="PF00155"/>
    </source>
</evidence>
<evidence type="ECO:0000256" key="6">
    <source>
        <dbReference type="ARBA" id="ARBA00022679"/>
    </source>
</evidence>
<dbReference type="OrthoDB" id="3168162at2759"/>
<comment type="pathway">
    <text evidence="3">Sphingolipid metabolism.</text>
</comment>
<dbReference type="Gene3D" id="3.40.640.10">
    <property type="entry name" value="Type I PLP-dependent aspartate aminotransferase-like (Major domain)"/>
    <property type="match status" value="1"/>
</dbReference>
<keyword evidence="7" id="KW-0663">Pyridoxal phosphate</keyword>
<dbReference type="InterPro" id="IPR004839">
    <property type="entry name" value="Aminotransferase_I/II_large"/>
</dbReference>
<dbReference type="InterPro" id="IPR015421">
    <property type="entry name" value="PyrdxlP-dep_Trfase_major"/>
</dbReference>
<dbReference type="GO" id="GO:0046512">
    <property type="term" value="P:sphingosine biosynthetic process"/>
    <property type="evidence" value="ECO:0007669"/>
    <property type="project" value="TreeGrafter"/>
</dbReference>
<dbReference type="GO" id="GO:0016020">
    <property type="term" value="C:membrane"/>
    <property type="evidence" value="ECO:0007669"/>
    <property type="project" value="GOC"/>
</dbReference>
<evidence type="ECO:0000256" key="1">
    <source>
        <dbReference type="ARBA" id="ARBA00001933"/>
    </source>
</evidence>
<keyword evidence="10" id="KW-0012">Acyltransferase</keyword>
<dbReference type="InterPro" id="IPR015424">
    <property type="entry name" value="PyrdxlP-dep_Trfase"/>
</dbReference>
<accession>A0A9W7G698</accession>
<evidence type="ECO:0000256" key="5">
    <source>
        <dbReference type="ARBA" id="ARBA00013220"/>
    </source>
</evidence>
<gene>
    <name evidence="12" type="ORF">TrCOL_g726</name>
</gene>
<dbReference type="Gene3D" id="3.90.1150.10">
    <property type="entry name" value="Aspartate Aminotransferase, domain 1"/>
    <property type="match status" value="1"/>
</dbReference>
<evidence type="ECO:0000313" key="12">
    <source>
        <dbReference type="EMBL" id="GMI33623.1"/>
    </source>
</evidence>
<dbReference type="PANTHER" id="PTHR13693:SF2">
    <property type="entry name" value="SERINE PALMITOYLTRANSFERASE 1"/>
    <property type="match status" value="1"/>
</dbReference>
<dbReference type="EMBL" id="BRYA01000034">
    <property type="protein sequence ID" value="GMI33623.1"/>
    <property type="molecule type" value="Genomic_DNA"/>
</dbReference>
<dbReference type="Proteomes" id="UP001165065">
    <property type="component" value="Unassembled WGS sequence"/>
</dbReference>
<evidence type="ECO:0000256" key="8">
    <source>
        <dbReference type="ARBA" id="ARBA00022919"/>
    </source>
</evidence>
<dbReference type="GO" id="GO:0005783">
    <property type="term" value="C:endoplasmic reticulum"/>
    <property type="evidence" value="ECO:0007669"/>
    <property type="project" value="TreeGrafter"/>
</dbReference>
<feature type="domain" description="Aminotransferase class I/classII large" evidence="11">
    <location>
        <begin position="88"/>
        <end position="432"/>
    </location>
</feature>
<comment type="pathway">
    <text evidence="2">Lipid metabolism; sphingolipid metabolism.</text>
</comment>
<protein>
    <recommendedName>
        <fullName evidence="5">serine C-palmitoyltransferase</fullName>
        <ecNumber evidence="5">2.3.1.50</ecNumber>
    </recommendedName>
</protein>
<name>A0A9W7G698_9STRA</name>
<evidence type="ECO:0000313" key="13">
    <source>
        <dbReference type="Proteomes" id="UP001165065"/>
    </source>
</evidence>
<dbReference type="GO" id="GO:0046513">
    <property type="term" value="P:ceramide biosynthetic process"/>
    <property type="evidence" value="ECO:0007669"/>
    <property type="project" value="TreeGrafter"/>
</dbReference>
<comment type="caution">
    <text evidence="12">The sequence shown here is derived from an EMBL/GenBank/DDBJ whole genome shotgun (WGS) entry which is preliminary data.</text>
</comment>
<comment type="cofactor">
    <cofactor evidence="1">
        <name>pyridoxal 5'-phosphate</name>
        <dbReference type="ChEBI" id="CHEBI:597326"/>
    </cofactor>
</comment>
<keyword evidence="8" id="KW-0746">Sphingolipid metabolism</keyword>
<dbReference type="GO" id="GO:0004758">
    <property type="term" value="F:serine C-palmitoyltransferase activity"/>
    <property type="evidence" value="ECO:0007669"/>
    <property type="project" value="TreeGrafter"/>
</dbReference>
<evidence type="ECO:0000256" key="2">
    <source>
        <dbReference type="ARBA" id="ARBA00004760"/>
    </source>
</evidence>
<reference evidence="13" key="1">
    <citation type="journal article" date="2023" name="Commun. Biol.">
        <title>Genome analysis of Parmales, the sister group of diatoms, reveals the evolutionary specialization of diatoms from phago-mixotrophs to photoautotrophs.</title>
        <authorList>
            <person name="Ban H."/>
            <person name="Sato S."/>
            <person name="Yoshikawa S."/>
            <person name="Yamada K."/>
            <person name="Nakamura Y."/>
            <person name="Ichinomiya M."/>
            <person name="Sato N."/>
            <person name="Blanc-Mathieu R."/>
            <person name="Endo H."/>
            <person name="Kuwata A."/>
            <person name="Ogata H."/>
        </authorList>
    </citation>
    <scope>NUCLEOTIDE SEQUENCE [LARGE SCALE GENOMIC DNA]</scope>
</reference>
<dbReference type="EC" id="2.3.1.50" evidence="5"/>
<dbReference type="InterPro" id="IPR015422">
    <property type="entry name" value="PyrdxlP-dep_Trfase_small"/>
</dbReference>
<evidence type="ECO:0000256" key="7">
    <source>
        <dbReference type="ARBA" id="ARBA00022898"/>
    </source>
</evidence>
<dbReference type="AlphaFoldDB" id="A0A9W7G698"/>
<evidence type="ECO:0000256" key="4">
    <source>
        <dbReference type="ARBA" id="ARBA00008392"/>
    </source>
</evidence>
<dbReference type="Pfam" id="PF00155">
    <property type="entry name" value="Aminotran_1_2"/>
    <property type="match status" value="1"/>
</dbReference>
<organism evidence="12 13">
    <name type="scientific">Triparma columacea</name>
    <dbReference type="NCBI Taxonomy" id="722753"/>
    <lineage>
        <taxon>Eukaryota</taxon>
        <taxon>Sar</taxon>
        <taxon>Stramenopiles</taxon>
        <taxon>Ochrophyta</taxon>
        <taxon>Bolidophyceae</taxon>
        <taxon>Parmales</taxon>
        <taxon>Triparmaceae</taxon>
        <taxon>Triparma</taxon>
    </lineage>
</organism>
<evidence type="ECO:0000256" key="10">
    <source>
        <dbReference type="ARBA" id="ARBA00023315"/>
    </source>
</evidence>
<dbReference type="GO" id="GO:0030170">
    <property type="term" value="F:pyridoxal phosphate binding"/>
    <property type="evidence" value="ECO:0007669"/>
    <property type="project" value="InterPro"/>
</dbReference>
<proteinExistence type="inferred from homology"/>
<dbReference type="SUPFAM" id="SSF53383">
    <property type="entry name" value="PLP-dependent transferases"/>
    <property type="match status" value="1"/>
</dbReference>
<keyword evidence="13" id="KW-1185">Reference proteome</keyword>
<dbReference type="InterPro" id="IPR050087">
    <property type="entry name" value="AON_synthase_class-II"/>
</dbReference>
<sequence length="446" mass="48741">MIIWAFLTQTKKRPGKFDAKLSDREKNALIADWTPVSLTPSLSASEERTVSSGKVLTGYTGRTMTTSDGIEAINCGNFDFLGMSIRGEVKEASREALEVYGCGSCGPRGFYGTIMPHVTLEERFAEFMGQGQQSIMYSDGASTSSSTVAAFAKRGDLLVVDEGCFEGLLTGALLSRSNVRHFKHNDMDDLRRVLEEIKAEDKKLGRDALEQRRFIVVEGIYRNYGTVLDLPRLVDLKGEFGFRLLVDESLSFGTLGDRGQGVTDLYGLPGSVEITTISLENALGSVGGVTVGDEEVTDHQRLSGAGYVFSASACPFVSEAAVAGLGIMEREGKSMMNTLKKNLKVMLKEVDGIKGLTRTSDDRSPVIFLVLKKEIECEEEKDILKAIEEACMEDGLAVVATGDHIGKHLLYKRVRAGIRITVNVVMTEKDVKGAGRILKEKVRMFV</sequence>
<keyword evidence="6" id="KW-0808">Transferase</keyword>